<dbReference type="KEGG" id="umr:121101658"/>
<protein>
    <submittedName>
        <fullName evidence="3">Translation initiation factor IF-2-like</fullName>
    </submittedName>
</protein>
<sequence>MIAGGARAQAAGRSGCARRFGGFRGSCAALGRPPPPPYAGVGAARHFPRPDARSRGSPCPARPTPAAAFLGPERTFLGTGVNSAGLRDEEELPPPTWPSQARQPPEPGGPSSSRPKLLRRRQRRTLRRGEGPRPAALLTGSRPGPGVSATWRGPHALGDTRGAGAGARGGEGSQGRSFCLLSPQLPALEKFSLRGKKKFLSAACCLILVNLLSHRGGISSEPRCVRESPDPRGGGV</sequence>
<accession>A0A8M1FHW6</accession>
<evidence type="ECO:0000313" key="2">
    <source>
        <dbReference type="Proteomes" id="UP000261680"/>
    </source>
</evidence>
<dbReference type="RefSeq" id="XP_040481527.1">
    <property type="nucleotide sequence ID" value="XM_040625593.1"/>
</dbReference>
<dbReference type="GeneID" id="121101658"/>
<organism evidence="2 3">
    <name type="scientific">Ursus maritimus</name>
    <name type="common">Polar bear</name>
    <name type="synonym">Thalarctos maritimus</name>
    <dbReference type="NCBI Taxonomy" id="29073"/>
    <lineage>
        <taxon>Eukaryota</taxon>
        <taxon>Metazoa</taxon>
        <taxon>Chordata</taxon>
        <taxon>Craniata</taxon>
        <taxon>Vertebrata</taxon>
        <taxon>Euteleostomi</taxon>
        <taxon>Mammalia</taxon>
        <taxon>Eutheria</taxon>
        <taxon>Laurasiatheria</taxon>
        <taxon>Carnivora</taxon>
        <taxon>Caniformia</taxon>
        <taxon>Ursidae</taxon>
        <taxon>Ursus</taxon>
    </lineage>
</organism>
<feature type="compositionally biased region" description="Low complexity" evidence="1">
    <location>
        <begin position="1"/>
        <end position="19"/>
    </location>
</feature>
<feature type="region of interest" description="Disordered" evidence="1">
    <location>
        <begin position="1"/>
        <end position="174"/>
    </location>
</feature>
<name>A0A8M1FHW6_URSMA</name>
<gene>
    <name evidence="3" type="primary">LOC121101658</name>
</gene>
<keyword evidence="2" id="KW-1185">Reference proteome</keyword>
<evidence type="ECO:0000313" key="3">
    <source>
        <dbReference type="RefSeq" id="XP_040481527.1"/>
    </source>
</evidence>
<dbReference type="AlphaFoldDB" id="A0A8M1FHW6"/>
<feature type="compositionally biased region" description="Basic residues" evidence="1">
    <location>
        <begin position="116"/>
        <end position="126"/>
    </location>
</feature>
<feature type="compositionally biased region" description="Gly residues" evidence="1">
    <location>
        <begin position="161"/>
        <end position="173"/>
    </location>
</feature>
<evidence type="ECO:0000256" key="1">
    <source>
        <dbReference type="SAM" id="MobiDB-lite"/>
    </source>
</evidence>
<reference evidence="3" key="1">
    <citation type="submission" date="2025-08" db="UniProtKB">
        <authorList>
            <consortium name="RefSeq"/>
        </authorList>
    </citation>
    <scope>IDENTIFICATION</scope>
    <source>
        <tissue evidence="3">Whole blood</tissue>
    </source>
</reference>
<proteinExistence type="predicted"/>
<dbReference type="Proteomes" id="UP000261680">
    <property type="component" value="Unplaced"/>
</dbReference>